<keyword evidence="3 6" id="KW-1133">Transmembrane helix</keyword>
<evidence type="ECO:0000256" key="1">
    <source>
        <dbReference type="ARBA" id="ARBA00004370"/>
    </source>
</evidence>
<feature type="chain" id="PRO_5012735944" description="Cysteine and tyrosine-rich protein 1" evidence="7">
    <location>
        <begin position="23"/>
        <end position="160"/>
    </location>
</feature>
<protein>
    <recommendedName>
        <fullName evidence="10">Cysteine and tyrosine-rich protein 1</fullName>
    </recommendedName>
</protein>
<evidence type="ECO:0000256" key="5">
    <source>
        <dbReference type="SAM" id="MobiDB-lite"/>
    </source>
</evidence>
<dbReference type="EMBL" id="NEDP02003088">
    <property type="protein sequence ID" value="OWF49546.1"/>
    <property type="molecule type" value="Genomic_DNA"/>
</dbReference>
<comment type="subcellular location">
    <subcellularLocation>
        <location evidence="1">Membrane</location>
    </subcellularLocation>
</comment>
<name>A0A210QLE8_MIZYE</name>
<dbReference type="Proteomes" id="UP000242188">
    <property type="component" value="Unassembled WGS sequence"/>
</dbReference>
<evidence type="ECO:0000256" key="4">
    <source>
        <dbReference type="ARBA" id="ARBA00023136"/>
    </source>
</evidence>
<dbReference type="AlphaFoldDB" id="A0A210QLE8"/>
<evidence type="ECO:0000256" key="2">
    <source>
        <dbReference type="ARBA" id="ARBA00022692"/>
    </source>
</evidence>
<feature type="transmembrane region" description="Helical" evidence="6">
    <location>
        <begin position="62"/>
        <end position="85"/>
    </location>
</feature>
<keyword evidence="9" id="KW-1185">Reference proteome</keyword>
<accession>A0A210QLE8</accession>
<feature type="signal peptide" evidence="7">
    <location>
        <begin position="1"/>
        <end position="22"/>
    </location>
</feature>
<comment type="caution">
    <text evidence="8">The sequence shown here is derived from an EMBL/GenBank/DDBJ whole genome shotgun (WGS) entry which is preliminary data.</text>
</comment>
<organism evidence="8 9">
    <name type="scientific">Mizuhopecten yessoensis</name>
    <name type="common">Japanese scallop</name>
    <name type="synonym">Patinopecten yessoensis</name>
    <dbReference type="NCBI Taxonomy" id="6573"/>
    <lineage>
        <taxon>Eukaryota</taxon>
        <taxon>Metazoa</taxon>
        <taxon>Spiralia</taxon>
        <taxon>Lophotrochozoa</taxon>
        <taxon>Mollusca</taxon>
        <taxon>Bivalvia</taxon>
        <taxon>Autobranchia</taxon>
        <taxon>Pteriomorphia</taxon>
        <taxon>Pectinida</taxon>
        <taxon>Pectinoidea</taxon>
        <taxon>Pectinidae</taxon>
        <taxon>Mizuhopecten</taxon>
    </lineage>
</organism>
<dbReference type="InterPro" id="IPR026910">
    <property type="entry name" value="Shisa"/>
</dbReference>
<dbReference type="GO" id="GO:0016020">
    <property type="term" value="C:membrane"/>
    <property type="evidence" value="ECO:0007669"/>
    <property type="project" value="UniProtKB-SubCell"/>
</dbReference>
<evidence type="ECO:0000256" key="6">
    <source>
        <dbReference type="SAM" id="Phobius"/>
    </source>
</evidence>
<sequence>MASRTYCFLATVLFKLITVTKAEICYYGSYYTYFTSHYYCSTGCCGYYYNRLCCDNTNTGQIVGYVFGAMLLVGFLGVVIFLCLIKKNRSRGAIVHPNNTNTVTVATVNQVQPPPYGQPAYAQPQPYGHSYPYGQAAHPPQNALPPPPAYSAPSHPPPAY</sequence>
<evidence type="ECO:0000256" key="7">
    <source>
        <dbReference type="SAM" id="SignalP"/>
    </source>
</evidence>
<evidence type="ECO:0000313" key="9">
    <source>
        <dbReference type="Proteomes" id="UP000242188"/>
    </source>
</evidence>
<keyword evidence="7" id="KW-0732">Signal</keyword>
<dbReference type="PANTHER" id="PTHR31395">
    <property type="entry name" value="SHISA"/>
    <property type="match status" value="1"/>
</dbReference>
<evidence type="ECO:0008006" key="10">
    <source>
        <dbReference type="Google" id="ProtNLM"/>
    </source>
</evidence>
<feature type="region of interest" description="Disordered" evidence="5">
    <location>
        <begin position="121"/>
        <end position="160"/>
    </location>
</feature>
<feature type="compositionally biased region" description="Pro residues" evidence="5">
    <location>
        <begin position="142"/>
        <end position="160"/>
    </location>
</feature>
<gene>
    <name evidence="8" type="ORF">KP79_PYT17470</name>
</gene>
<reference evidence="8 9" key="1">
    <citation type="journal article" date="2017" name="Nat. Ecol. Evol.">
        <title>Scallop genome provides insights into evolution of bilaterian karyotype and development.</title>
        <authorList>
            <person name="Wang S."/>
            <person name="Zhang J."/>
            <person name="Jiao W."/>
            <person name="Li J."/>
            <person name="Xun X."/>
            <person name="Sun Y."/>
            <person name="Guo X."/>
            <person name="Huan P."/>
            <person name="Dong B."/>
            <person name="Zhang L."/>
            <person name="Hu X."/>
            <person name="Sun X."/>
            <person name="Wang J."/>
            <person name="Zhao C."/>
            <person name="Wang Y."/>
            <person name="Wang D."/>
            <person name="Huang X."/>
            <person name="Wang R."/>
            <person name="Lv J."/>
            <person name="Li Y."/>
            <person name="Zhang Z."/>
            <person name="Liu B."/>
            <person name="Lu W."/>
            <person name="Hui Y."/>
            <person name="Liang J."/>
            <person name="Zhou Z."/>
            <person name="Hou R."/>
            <person name="Li X."/>
            <person name="Liu Y."/>
            <person name="Li H."/>
            <person name="Ning X."/>
            <person name="Lin Y."/>
            <person name="Zhao L."/>
            <person name="Xing Q."/>
            <person name="Dou J."/>
            <person name="Li Y."/>
            <person name="Mao J."/>
            <person name="Guo H."/>
            <person name="Dou H."/>
            <person name="Li T."/>
            <person name="Mu C."/>
            <person name="Jiang W."/>
            <person name="Fu Q."/>
            <person name="Fu X."/>
            <person name="Miao Y."/>
            <person name="Liu J."/>
            <person name="Yu Q."/>
            <person name="Li R."/>
            <person name="Liao H."/>
            <person name="Li X."/>
            <person name="Kong Y."/>
            <person name="Jiang Z."/>
            <person name="Chourrout D."/>
            <person name="Li R."/>
            <person name="Bao Z."/>
        </authorList>
    </citation>
    <scope>NUCLEOTIDE SEQUENCE [LARGE SCALE GENOMIC DNA]</scope>
    <source>
        <strain evidence="8 9">PY_sf001</strain>
    </source>
</reference>
<keyword evidence="2 6" id="KW-0812">Transmembrane</keyword>
<proteinExistence type="predicted"/>
<dbReference type="PANTHER" id="PTHR31395:SF23">
    <property type="entry name" value="GEO05642P1"/>
    <property type="match status" value="1"/>
</dbReference>
<evidence type="ECO:0000256" key="3">
    <source>
        <dbReference type="ARBA" id="ARBA00022989"/>
    </source>
</evidence>
<dbReference type="OrthoDB" id="10603055at2759"/>
<evidence type="ECO:0000313" key="8">
    <source>
        <dbReference type="EMBL" id="OWF49546.1"/>
    </source>
</evidence>
<keyword evidence="4 6" id="KW-0472">Membrane</keyword>